<accession>A0A855X4M2</accession>
<evidence type="ECO:0000256" key="2">
    <source>
        <dbReference type="SAM" id="Coils"/>
    </source>
</evidence>
<dbReference type="InterPro" id="IPR011006">
    <property type="entry name" value="CheY-like_superfamily"/>
</dbReference>
<keyword evidence="2" id="KW-0175">Coiled coil</keyword>
<dbReference type="PANTHER" id="PTHR36304:SF4">
    <property type="entry name" value="DUF4388 DOMAIN-CONTAINING PROTEIN"/>
    <property type="match status" value="1"/>
</dbReference>
<dbReference type="InterPro" id="IPR001789">
    <property type="entry name" value="Sig_transdc_resp-reg_receiver"/>
</dbReference>
<dbReference type="PROSITE" id="PS50110">
    <property type="entry name" value="RESPONSE_REGULATORY"/>
    <property type="match status" value="1"/>
</dbReference>
<dbReference type="AlphaFoldDB" id="A0A855X4M2"/>
<dbReference type="SUPFAM" id="SSF52172">
    <property type="entry name" value="CheY-like"/>
    <property type="match status" value="1"/>
</dbReference>
<evidence type="ECO:0000256" key="1">
    <source>
        <dbReference type="PROSITE-ProRule" id="PRU00169"/>
    </source>
</evidence>
<feature type="non-terminal residue" evidence="4">
    <location>
        <position position="1"/>
    </location>
</feature>
<organism evidence="4 5">
    <name type="scientific">candidate division GN15 bacterium</name>
    <dbReference type="NCBI Taxonomy" id="2072418"/>
    <lineage>
        <taxon>Bacteria</taxon>
        <taxon>candidate division GN15</taxon>
    </lineage>
</organism>
<evidence type="ECO:0000313" key="4">
    <source>
        <dbReference type="EMBL" id="PWB69958.1"/>
    </source>
</evidence>
<comment type="caution">
    <text evidence="1">Lacks conserved residue(s) required for the propagation of feature annotation.</text>
</comment>
<dbReference type="GO" id="GO:0000160">
    <property type="term" value="P:phosphorelay signal transduction system"/>
    <property type="evidence" value="ECO:0007669"/>
    <property type="project" value="InterPro"/>
</dbReference>
<feature type="domain" description="Response regulatory" evidence="3">
    <location>
        <begin position="126"/>
        <end position="243"/>
    </location>
</feature>
<sequence length="368" mass="40717">SKYYYGEAQPGTDHRAPIALTIKLLESLNYSPLVIEVLRSAYINLREKFTKRLPIEVLGGNILTVTDIFCDMVDLDSHLTLDRFDAMKRKYRDLVGKLFLSEVVEAFIAMIQEELLSISALEKFSQVLLYGTDPLQLAGTEQRIKAAGFRTVAEDSLDVFIDLCKRSNPDIIILHESSGPGAAKQLIETLIQRGVAVDTIPTYLLTDGALATQMSSLLEVGIEDIIPADDNLNILLVKMKKIQARIEEKARERTELVQQQGASGSLADMSLIDLLQALGPSRKTVKLTVTSDRQKLTLFLDQGSIVHAESGGLTGPEAVYAALGWTKGHWKTQSVLPESIPEPNTFSPNESILMEGCRRLDEMSRTQV</sequence>
<name>A0A855X4M2_9BACT</name>
<dbReference type="Pfam" id="PF14332">
    <property type="entry name" value="DUF4388"/>
    <property type="match status" value="1"/>
</dbReference>
<protein>
    <recommendedName>
        <fullName evidence="3">Response regulatory domain-containing protein</fullName>
    </recommendedName>
</protein>
<proteinExistence type="predicted"/>
<evidence type="ECO:0000259" key="3">
    <source>
        <dbReference type="PROSITE" id="PS50110"/>
    </source>
</evidence>
<evidence type="ECO:0000313" key="5">
    <source>
        <dbReference type="Proteomes" id="UP000250918"/>
    </source>
</evidence>
<feature type="coiled-coil region" evidence="2">
    <location>
        <begin position="232"/>
        <end position="259"/>
    </location>
</feature>
<dbReference type="PANTHER" id="PTHR36304">
    <property type="entry name" value="DOMAIN GTPASE-ACTIVATING PROTEIN, PUTATIVE-RELATED-RELATED"/>
    <property type="match status" value="1"/>
</dbReference>
<dbReference type="Proteomes" id="UP000250918">
    <property type="component" value="Unassembled WGS sequence"/>
</dbReference>
<gene>
    <name evidence="4" type="ORF">C3F09_09845</name>
</gene>
<dbReference type="InterPro" id="IPR025497">
    <property type="entry name" value="PatA-like_N"/>
</dbReference>
<dbReference type="EMBL" id="PQAP01000158">
    <property type="protein sequence ID" value="PWB69958.1"/>
    <property type="molecule type" value="Genomic_DNA"/>
</dbReference>
<reference evidence="4 5" key="1">
    <citation type="journal article" date="2018" name="ISME J.">
        <title>A methanotrophic archaeon couples anaerobic oxidation of methane to Fe(III) reduction.</title>
        <authorList>
            <person name="Cai C."/>
            <person name="Leu A.O."/>
            <person name="Xie G.J."/>
            <person name="Guo J."/>
            <person name="Feng Y."/>
            <person name="Zhao J.X."/>
            <person name="Tyson G.W."/>
            <person name="Yuan Z."/>
            <person name="Hu S."/>
        </authorList>
    </citation>
    <scope>NUCLEOTIDE SEQUENCE [LARGE SCALE GENOMIC DNA]</scope>
    <source>
        <strain evidence="4">FeB_12</strain>
    </source>
</reference>
<comment type="caution">
    <text evidence="4">The sequence shown here is derived from an EMBL/GenBank/DDBJ whole genome shotgun (WGS) entry which is preliminary data.</text>
</comment>